<dbReference type="EMBL" id="JACOOO010000015">
    <property type="protein sequence ID" value="MBC5628818.1"/>
    <property type="molecule type" value="Genomic_DNA"/>
</dbReference>
<evidence type="ECO:0000313" key="4">
    <source>
        <dbReference type="Proteomes" id="UP000596929"/>
    </source>
</evidence>
<dbReference type="InterPro" id="IPR002934">
    <property type="entry name" value="Polymerase_NTP_transf_dom"/>
</dbReference>
<dbReference type="CDD" id="cd05403">
    <property type="entry name" value="NT_KNTase_like"/>
    <property type="match status" value="1"/>
</dbReference>
<dbReference type="PANTHER" id="PTHR37030">
    <property type="entry name" value="NUCLEOTIDYLTRANSFERASE"/>
    <property type="match status" value="1"/>
</dbReference>
<dbReference type="Gene3D" id="3.30.460.10">
    <property type="entry name" value="Beta Polymerase, domain 2"/>
    <property type="match status" value="1"/>
</dbReference>
<gene>
    <name evidence="3" type="ORF">H8S20_07940</name>
</gene>
<dbReference type="Proteomes" id="UP000596929">
    <property type="component" value="Unassembled WGS sequence"/>
</dbReference>
<sequence>MKNDVGYCLESNLRQEIIKVKKVCTGILNNAEVYLFGSISKGMYKMNSDIDILILIDSNNSLKELRDLRHLLEDEIDKVKLSRNVDIKLYNKDRYFELAKEVSFEQAIKEDLIDIRMW</sequence>
<dbReference type="SUPFAM" id="SSF81301">
    <property type="entry name" value="Nucleotidyltransferase"/>
    <property type="match status" value="1"/>
</dbReference>
<organism evidence="3 4">
    <name type="scientific">Clostridium hominis</name>
    <dbReference type="NCBI Taxonomy" id="2763036"/>
    <lineage>
        <taxon>Bacteria</taxon>
        <taxon>Bacillati</taxon>
        <taxon>Bacillota</taxon>
        <taxon>Clostridia</taxon>
        <taxon>Eubacteriales</taxon>
        <taxon>Clostridiaceae</taxon>
        <taxon>Clostridium</taxon>
    </lineage>
</organism>
<dbReference type="Pfam" id="PF01909">
    <property type="entry name" value="NTP_transf_2"/>
    <property type="match status" value="1"/>
</dbReference>
<keyword evidence="1" id="KW-0175">Coiled coil</keyword>
<comment type="caution">
    <text evidence="3">The sequence shown here is derived from an EMBL/GenBank/DDBJ whole genome shotgun (WGS) entry which is preliminary data.</text>
</comment>
<feature type="coiled-coil region" evidence="1">
    <location>
        <begin position="55"/>
        <end position="82"/>
    </location>
</feature>
<reference evidence="3 4" key="1">
    <citation type="submission" date="2020-08" db="EMBL/GenBank/DDBJ databases">
        <title>Genome public.</title>
        <authorList>
            <person name="Liu C."/>
            <person name="Sun Q."/>
        </authorList>
    </citation>
    <scope>NUCLEOTIDE SEQUENCE [LARGE SCALE GENOMIC DNA]</scope>
    <source>
        <strain evidence="3 4">NSJ-6</strain>
    </source>
</reference>
<dbReference type="InterPro" id="IPR043519">
    <property type="entry name" value="NT_sf"/>
</dbReference>
<accession>A0ABR7DD84</accession>
<dbReference type="PANTHER" id="PTHR37030:SF3">
    <property type="entry name" value="POLYMERASE NUCLEOTIDYL TRANSFERASE DOMAIN-CONTAINING PROTEIN"/>
    <property type="match status" value="1"/>
</dbReference>
<feature type="domain" description="Polymerase nucleotidyl transferase" evidence="2">
    <location>
        <begin position="20"/>
        <end position="95"/>
    </location>
</feature>
<evidence type="ECO:0000256" key="1">
    <source>
        <dbReference type="SAM" id="Coils"/>
    </source>
</evidence>
<evidence type="ECO:0000259" key="2">
    <source>
        <dbReference type="Pfam" id="PF01909"/>
    </source>
</evidence>
<dbReference type="RefSeq" id="WP_032117356.1">
    <property type="nucleotide sequence ID" value="NZ_JACOOO010000015.1"/>
</dbReference>
<protein>
    <submittedName>
        <fullName evidence="3">Nucleotidyltransferase domain-containing protein</fullName>
    </submittedName>
</protein>
<keyword evidence="4" id="KW-1185">Reference proteome</keyword>
<proteinExistence type="predicted"/>
<name>A0ABR7DD84_9CLOT</name>
<evidence type="ECO:0000313" key="3">
    <source>
        <dbReference type="EMBL" id="MBC5628818.1"/>
    </source>
</evidence>